<dbReference type="EMBL" id="LFRF01000009">
    <property type="protein sequence ID" value="KND91360.1"/>
    <property type="molecule type" value="Genomic_DNA"/>
</dbReference>
<feature type="compositionally biased region" description="Low complexity" evidence="1">
    <location>
        <begin position="52"/>
        <end position="63"/>
    </location>
</feature>
<evidence type="ECO:0000313" key="3">
    <source>
        <dbReference type="EMBL" id="KND91360.1"/>
    </source>
</evidence>
<feature type="compositionally biased region" description="Basic and acidic residues" evidence="1">
    <location>
        <begin position="885"/>
        <end position="898"/>
    </location>
</feature>
<reference evidence="3 4" key="1">
    <citation type="journal article" date="2015" name="BMC Genomics">
        <title>The genome of the truffle-parasite Tolypocladium ophioglossoides and the evolution of antifungal peptaibiotics.</title>
        <authorList>
            <person name="Quandt C.A."/>
            <person name="Bushley K.E."/>
            <person name="Spatafora J.W."/>
        </authorList>
    </citation>
    <scope>NUCLEOTIDE SEQUENCE [LARGE SCALE GENOMIC DNA]</scope>
    <source>
        <strain evidence="3 4">CBS 100239</strain>
    </source>
</reference>
<feature type="region of interest" description="Disordered" evidence="1">
    <location>
        <begin position="208"/>
        <end position="281"/>
    </location>
</feature>
<evidence type="ECO:0000313" key="4">
    <source>
        <dbReference type="Proteomes" id="UP000036947"/>
    </source>
</evidence>
<keyword evidence="4" id="KW-1185">Reference proteome</keyword>
<feature type="region of interest" description="Disordered" evidence="1">
    <location>
        <begin position="412"/>
        <end position="432"/>
    </location>
</feature>
<proteinExistence type="predicted"/>
<feature type="compositionally biased region" description="Polar residues" evidence="1">
    <location>
        <begin position="925"/>
        <end position="937"/>
    </location>
</feature>
<feature type="compositionally biased region" description="Polar residues" evidence="1">
    <location>
        <begin position="327"/>
        <end position="349"/>
    </location>
</feature>
<dbReference type="PANTHER" id="PTHR38426">
    <property type="entry name" value="MAINTENANCE OF TELOMERE CAPPING PROTEIN 4"/>
    <property type="match status" value="1"/>
</dbReference>
<dbReference type="PANTHER" id="PTHR38426:SF1">
    <property type="entry name" value="MAINTENANCE OF TELOMERE CAPPING PROTEIN 4"/>
    <property type="match status" value="1"/>
</dbReference>
<feature type="compositionally biased region" description="Basic and acidic residues" evidence="1">
    <location>
        <begin position="915"/>
        <end position="924"/>
    </location>
</feature>
<feature type="region of interest" description="Disordered" evidence="1">
    <location>
        <begin position="478"/>
        <end position="530"/>
    </location>
</feature>
<feature type="compositionally biased region" description="Polar residues" evidence="1">
    <location>
        <begin position="265"/>
        <end position="275"/>
    </location>
</feature>
<feature type="region of interest" description="Disordered" evidence="1">
    <location>
        <begin position="560"/>
        <end position="593"/>
    </location>
</feature>
<dbReference type="Proteomes" id="UP000036947">
    <property type="component" value="Unassembled WGS sequence"/>
</dbReference>
<evidence type="ECO:0000256" key="1">
    <source>
        <dbReference type="SAM" id="MobiDB-lite"/>
    </source>
</evidence>
<feature type="compositionally biased region" description="Basic and acidic residues" evidence="1">
    <location>
        <begin position="97"/>
        <end position="115"/>
    </location>
</feature>
<gene>
    <name evidence="3" type="ORF">TOPH_03970</name>
</gene>
<dbReference type="InterPro" id="IPR038769">
    <property type="entry name" value="MTC4"/>
</dbReference>
<keyword evidence="2" id="KW-0472">Membrane</keyword>
<feature type="compositionally biased region" description="Low complexity" evidence="1">
    <location>
        <begin position="28"/>
        <end position="41"/>
    </location>
</feature>
<keyword evidence="2" id="KW-1133">Transmembrane helix</keyword>
<dbReference type="STRING" id="1163406.A0A0L0NC65"/>
<dbReference type="OrthoDB" id="5402622at2759"/>
<evidence type="ECO:0000256" key="2">
    <source>
        <dbReference type="SAM" id="Phobius"/>
    </source>
</evidence>
<comment type="caution">
    <text evidence="3">The sequence shown here is derived from an EMBL/GenBank/DDBJ whole genome shotgun (WGS) entry which is preliminary data.</text>
</comment>
<feature type="compositionally biased region" description="Low complexity" evidence="1">
    <location>
        <begin position="951"/>
        <end position="960"/>
    </location>
</feature>
<feature type="region of interest" description="Disordered" evidence="1">
    <location>
        <begin position="316"/>
        <end position="355"/>
    </location>
</feature>
<organism evidence="3 4">
    <name type="scientific">Tolypocladium ophioglossoides (strain CBS 100239)</name>
    <name type="common">Snaketongue truffleclub</name>
    <name type="synonym">Elaphocordyceps ophioglossoides</name>
    <dbReference type="NCBI Taxonomy" id="1163406"/>
    <lineage>
        <taxon>Eukaryota</taxon>
        <taxon>Fungi</taxon>
        <taxon>Dikarya</taxon>
        <taxon>Ascomycota</taxon>
        <taxon>Pezizomycotina</taxon>
        <taxon>Sordariomycetes</taxon>
        <taxon>Hypocreomycetidae</taxon>
        <taxon>Hypocreales</taxon>
        <taxon>Ophiocordycipitaceae</taxon>
        <taxon>Tolypocladium</taxon>
    </lineage>
</organism>
<feature type="compositionally biased region" description="Basic and acidic residues" evidence="1">
    <location>
        <begin position="939"/>
        <end position="948"/>
    </location>
</feature>
<protein>
    <submittedName>
        <fullName evidence="3">Uncharacterized protein</fullName>
    </submittedName>
</protein>
<name>A0A0L0NC65_TOLOC</name>
<feature type="compositionally biased region" description="Polar residues" evidence="1">
    <location>
        <begin position="693"/>
        <end position="702"/>
    </location>
</feature>
<feature type="region of interest" description="Disordered" evidence="1">
    <location>
        <begin position="1"/>
        <end position="190"/>
    </location>
</feature>
<feature type="transmembrane region" description="Helical" evidence="2">
    <location>
        <begin position="1206"/>
        <end position="1233"/>
    </location>
</feature>
<dbReference type="AlphaFoldDB" id="A0A0L0NC65"/>
<feature type="compositionally biased region" description="Low complexity" evidence="1">
    <location>
        <begin position="155"/>
        <end position="167"/>
    </location>
</feature>
<feature type="compositionally biased region" description="Polar residues" evidence="1">
    <location>
        <begin position="715"/>
        <end position="733"/>
    </location>
</feature>
<sequence length="1249" mass="138509">MAHHNAARPQGHVEARHGLAATPENRFGTSYETGESSTTGSLLDATLPIDDSLGLPLNSSPSGVQPGSAIPAPTRQGGSTRRKLRHRSGAGFLLQDKVSEDRDPGHRRSVRDASRPKARASPAPQTPEPSRSNAARDSKLELPSDIASSRQNTASPRISRSRSSGGPKYDIPDAQRPRQSSPQHDARGLDVDSAQIVNMALNLSESRRIASRRNVSRGTPPRLAPVPDGSSGSNLRQHLQQQRRSSRNMSPKPKQAPSPRLSSGARLNSPLQPTFDSGHDEQYRYRFSTSTLSRAQKAREHLELMAQYRRLLDTLPPLKPGFEQRRTASPPSSPMGNSRTIKTGSQNNAAPAVGRQYNPLQYIRNRKVRARERKVIDGERQGFGDVEDIDKICSRSSSLNVYSDEVEPAVPAFQGADEPEGPTSPDAASRAAARVRRPRVDWFIEPCDMVADAYWLEQEQHKHLIEDRQWRKIFPPAASIPRPMSHETDDPSNAIPPFSLQTENPPDAKSSGITKLDSDLSHGSTRDRAKQKLQNIRAFPHRHNGSLHGHHHDFMRLKKDSASDLSSSDNDGKKDTNRAIRPGRSGTISSNANDLLEKQMREIVAKEARERVLAEEALDNEATCSPPVMTPERNPLSQPSSRFHSRKGSMADTSDSDRNAVPDRSWLGSPPRYKLGQQGIDVADQPPRESIEKFSSMSTSPELQAARDGSELSAIGTQLSSPWSRAASPTRNPLSKIKHIMRDKSGDSGNGPHLTAPEQEVERRTTAQDSILPVDETPPPNRRQSSPTRKSVPGRQLEPWTMHRRSGSLRLRPEDQGVGLRGIFKGPRLDTVIRGGVSRLGDMLWRKDGSTESTPELESTDESESERARGRQRPSLSLSRRPSKRTQDDARHPSKHFLDSMPEFQHTSSIHHTRSAGDDYREATPSESAIHSRQSSRFDLLKPPRIDARNSSSSASPPGSRKARLGDSDASESESWQDSVLEGVRDADKPPNSALRPPGSNEISSDEIGRRQSRHWSIADKGCGTQQARLSRREIARMRALILSSGIKAMEINRRAGELHKPFVIESLAMKGMPFGTSCAGVGWADIAKLCSDRTQLCAQQVTHCELYPLAASTLGGAIQASGQRWQGSADCFANKTSPELQRRIGAVRSLLVDGLSEMTRSTADEADEMSRDLALGQPVKVKHVVDIIEKMLRRRRRRLRWVRRALWLTVEWLLVGFMWYVWFVVMILRVFLGVGKGVWRGVRWLLWM</sequence>
<keyword evidence="2" id="KW-0812">Transmembrane</keyword>
<feature type="region of interest" description="Disordered" evidence="1">
    <location>
        <begin position="616"/>
        <end position="1022"/>
    </location>
</feature>
<feature type="compositionally biased region" description="Basic and acidic residues" evidence="1">
    <location>
        <begin position="516"/>
        <end position="530"/>
    </location>
</feature>
<accession>A0A0L0NC65</accession>